<feature type="transmembrane region" description="Helical" evidence="2">
    <location>
        <begin position="83"/>
        <end position="105"/>
    </location>
</feature>
<feature type="transmembrane region" description="Helical" evidence="2">
    <location>
        <begin position="241"/>
        <end position="263"/>
    </location>
</feature>
<sequence>PPYAPQTASLGGVPSVIPDVPITGVFLLLYVVFWIVHFVIFKKNMTRGHKFLFSPMMLAFCIIRIATMSLRIAWAFYPRNINLGIAAQIFVYVGTVILFIMNWFFAQRIVRAQHPRLGWSTIYRIIHRAGLLLLILCLIMLIAAALLSFFTLSANIHRIDRYLQLAGSTYFAAFSFGPILLVLISLAIPHRGTEKFGEGRMRSNITVLLLAASVLSLGAAFRAGTNYLPPVPIRDPSPWYFSKICFYVFDFLVEILVVIFYAMARFDLRFYVPDGAKGPGDYTSTDKVTEHPVESQETIKEYETDIFSDARTLADSLKYPGSTLALDSRTGVWKVKRVSGSSRGSECASARYSIIDATSTYSHDYSWAAPLYEEPVPLLSSNALNIIDMPNIITVSTGEHQESVGGPSHHTSRYSSRQSSPVRPTWPNSETPKIPEEDDLIEGDDAKAE</sequence>
<protein>
    <submittedName>
        <fullName evidence="3">Uncharacterized protein</fullName>
    </submittedName>
</protein>
<feature type="transmembrane region" description="Helical" evidence="2">
    <location>
        <begin position="201"/>
        <end position="221"/>
    </location>
</feature>
<keyword evidence="2" id="KW-0812">Transmembrane</keyword>
<keyword evidence="4" id="KW-1185">Reference proteome</keyword>
<reference evidence="3 4" key="1">
    <citation type="journal article" date="2016" name="Nat. Commun.">
        <title>Ectomycorrhizal ecology is imprinted in the genome of the dominant symbiotic fungus Cenococcum geophilum.</title>
        <authorList>
            <consortium name="DOE Joint Genome Institute"/>
            <person name="Peter M."/>
            <person name="Kohler A."/>
            <person name="Ohm R.A."/>
            <person name="Kuo A."/>
            <person name="Krutzmann J."/>
            <person name="Morin E."/>
            <person name="Arend M."/>
            <person name="Barry K.W."/>
            <person name="Binder M."/>
            <person name="Choi C."/>
            <person name="Clum A."/>
            <person name="Copeland A."/>
            <person name="Grisel N."/>
            <person name="Haridas S."/>
            <person name="Kipfer T."/>
            <person name="LaButti K."/>
            <person name="Lindquist E."/>
            <person name="Lipzen A."/>
            <person name="Maire R."/>
            <person name="Meier B."/>
            <person name="Mihaltcheva S."/>
            <person name="Molinier V."/>
            <person name="Murat C."/>
            <person name="Poggeler S."/>
            <person name="Quandt C.A."/>
            <person name="Sperisen C."/>
            <person name="Tritt A."/>
            <person name="Tisserant E."/>
            <person name="Crous P.W."/>
            <person name="Henrissat B."/>
            <person name="Nehls U."/>
            <person name="Egli S."/>
            <person name="Spatafora J.W."/>
            <person name="Grigoriev I.V."/>
            <person name="Martin F.M."/>
        </authorList>
    </citation>
    <scope>NUCLEOTIDE SEQUENCE [LARGE SCALE GENOMIC DNA]</scope>
    <source>
        <strain evidence="3 4">CBS 207.34</strain>
    </source>
</reference>
<evidence type="ECO:0000256" key="1">
    <source>
        <dbReference type="SAM" id="MobiDB-lite"/>
    </source>
</evidence>
<dbReference type="Proteomes" id="UP000250140">
    <property type="component" value="Unassembled WGS sequence"/>
</dbReference>
<keyword evidence="2" id="KW-1133">Transmembrane helix</keyword>
<organism evidence="3 4">
    <name type="scientific">Glonium stellatum</name>
    <dbReference type="NCBI Taxonomy" id="574774"/>
    <lineage>
        <taxon>Eukaryota</taxon>
        <taxon>Fungi</taxon>
        <taxon>Dikarya</taxon>
        <taxon>Ascomycota</taxon>
        <taxon>Pezizomycotina</taxon>
        <taxon>Dothideomycetes</taxon>
        <taxon>Pleosporomycetidae</taxon>
        <taxon>Gloniales</taxon>
        <taxon>Gloniaceae</taxon>
        <taxon>Glonium</taxon>
    </lineage>
</organism>
<evidence type="ECO:0000313" key="4">
    <source>
        <dbReference type="Proteomes" id="UP000250140"/>
    </source>
</evidence>
<dbReference type="Pfam" id="PF11309">
    <property type="entry name" value="DUF3112"/>
    <property type="match status" value="1"/>
</dbReference>
<feature type="transmembrane region" description="Helical" evidence="2">
    <location>
        <begin position="20"/>
        <end position="40"/>
    </location>
</feature>
<feature type="transmembrane region" description="Helical" evidence="2">
    <location>
        <begin position="170"/>
        <end position="189"/>
    </location>
</feature>
<feature type="region of interest" description="Disordered" evidence="1">
    <location>
        <begin position="399"/>
        <end position="449"/>
    </location>
</feature>
<feature type="compositionally biased region" description="Polar residues" evidence="1">
    <location>
        <begin position="413"/>
        <end position="431"/>
    </location>
</feature>
<dbReference type="InterPro" id="IPR021460">
    <property type="entry name" value="DUF3112"/>
</dbReference>
<name>A0A8E2EQY0_9PEZI</name>
<feature type="transmembrane region" description="Helical" evidence="2">
    <location>
        <begin position="125"/>
        <end position="150"/>
    </location>
</feature>
<dbReference type="PANTHER" id="PTHR35184:SF1">
    <property type="entry name" value="INTEGRAL MEMBRANE PROTEIN"/>
    <property type="match status" value="1"/>
</dbReference>
<keyword evidence="2" id="KW-0472">Membrane</keyword>
<proteinExistence type="predicted"/>
<feature type="non-terminal residue" evidence="3">
    <location>
        <position position="449"/>
    </location>
</feature>
<feature type="transmembrane region" description="Helical" evidence="2">
    <location>
        <begin position="52"/>
        <end position="77"/>
    </location>
</feature>
<dbReference type="AlphaFoldDB" id="A0A8E2EQY0"/>
<gene>
    <name evidence="3" type="ORF">AOQ84DRAFT_303141</name>
</gene>
<evidence type="ECO:0000256" key="2">
    <source>
        <dbReference type="SAM" id="Phobius"/>
    </source>
</evidence>
<dbReference type="OrthoDB" id="3357002at2759"/>
<dbReference type="PANTHER" id="PTHR35184">
    <property type="entry name" value="YALI0C10208P"/>
    <property type="match status" value="1"/>
</dbReference>
<dbReference type="EMBL" id="KV750778">
    <property type="protein sequence ID" value="OCL03256.1"/>
    <property type="molecule type" value="Genomic_DNA"/>
</dbReference>
<evidence type="ECO:0000313" key="3">
    <source>
        <dbReference type="EMBL" id="OCL03256.1"/>
    </source>
</evidence>
<accession>A0A8E2EQY0</accession>